<comment type="caution">
    <text evidence="2">The sequence shown here is derived from an EMBL/GenBank/DDBJ whole genome shotgun (WGS) entry which is preliminary data.</text>
</comment>
<name>A0ABS8VEL3_DATST</name>
<dbReference type="EMBL" id="JACEIK010004345">
    <property type="protein sequence ID" value="MCD9645139.1"/>
    <property type="molecule type" value="Genomic_DNA"/>
</dbReference>
<feature type="non-terminal residue" evidence="2">
    <location>
        <position position="1"/>
    </location>
</feature>
<reference evidence="2 3" key="1">
    <citation type="journal article" date="2021" name="BMC Genomics">
        <title>Datura genome reveals duplications of psychoactive alkaloid biosynthetic genes and high mutation rate following tissue culture.</title>
        <authorList>
            <person name="Rajewski A."/>
            <person name="Carter-House D."/>
            <person name="Stajich J."/>
            <person name="Litt A."/>
        </authorList>
    </citation>
    <scope>NUCLEOTIDE SEQUENCE [LARGE SCALE GENOMIC DNA]</scope>
    <source>
        <strain evidence="2">AR-01</strain>
    </source>
</reference>
<dbReference type="Proteomes" id="UP000823775">
    <property type="component" value="Unassembled WGS sequence"/>
</dbReference>
<proteinExistence type="predicted"/>
<evidence type="ECO:0000313" key="2">
    <source>
        <dbReference type="EMBL" id="MCD9645139.1"/>
    </source>
</evidence>
<keyword evidence="3" id="KW-1185">Reference proteome</keyword>
<evidence type="ECO:0000313" key="3">
    <source>
        <dbReference type="Proteomes" id="UP000823775"/>
    </source>
</evidence>
<sequence length="61" mass="6721">LLMWLTSHHGPDSASDGRQSSDGQSVKLSKRNFLDFGVTTDRRSCDGPSLVPLEGYYGQLH</sequence>
<organism evidence="2 3">
    <name type="scientific">Datura stramonium</name>
    <name type="common">Jimsonweed</name>
    <name type="synonym">Common thornapple</name>
    <dbReference type="NCBI Taxonomy" id="4076"/>
    <lineage>
        <taxon>Eukaryota</taxon>
        <taxon>Viridiplantae</taxon>
        <taxon>Streptophyta</taxon>
        <taxon>Embryophyta</taxon>
        <taxon>Tracheophyta</taxon>
        <taxon>Spermatophyta</taxon>
        <taxon>Magnoliopsida</taxon>
        <taxon>eudicotyledons</taxon>
        <taxon>Gunneridae</taxon>
        <taxon>Pentapetalae</taxon>
        <taxon>asterids</taxon>
        <taxon>lamiids</taxon>
        <taxon>Solanales</taxon>
        <taxon>Solanaceae</taxon>
        <taxon>Solanoideae</taxon>
        <taxon>Datureae</taxon>
        <taxon>Datura</taxon>
    </lineage>
</organism>
<evidence type="ECO:0000256" key="1">
    <source>
        <dbReference type="SAM" id="MobiDB-lite"/>
    </source>
</evidence>
<accession>A0ABS8VEL3</accession>
<gene>
    <name evidence="2" type="ORF">HAX54_033843</name>
</gene>
<feature type="compositionally biased region" description="Polar residues" evidence="1">
    <location>
        <begin position="16"/>
        <end position="26"/>
    </location>
</feature>
<protein>
    <submittedName>
        <fullName evidence="2">Uncharacterized protein</fullName>
    </submittedName>
</protein>
<feature type="region of interest" description="Disordered" evidence="1">
    <location>
        <begin position="1"/>
        <end position="26"/>
    </location>
</feature>